<evidence type="ECO:0000256" key="5">
    <source>
        <dbReference type="SAM" id="MobiDB-lite"/>
    </source>
</evidence>
<protein>
    <submittedName>
        <fullName evidence="8">MFS superfamily transporter</fullName>
    </submittedName>
</protein>
<feature type="transmembrane region" description="Helical" evidence="6">
    <location>
        <begin position="154"/>
        <end position="174"/>
    </location>
</feature>
<dbReference type="GeneID" id="303186695"/>
<dbReference type="Pfam" id="PF07690">
    <property type="entry name" value="MFS_1"/>
    <property type="match status" value="1"/>
</dbReference>
<feature type="transmembrane region" description="Helical" evidence="6">
    <location>
        <begin position="238"/>
        <end position="259"/>
    </location>
</feature>
<organism evidence="8 9">
    <name type="scientific">Glutamicibacter arilaitensis (strain DSM 16368 / CIP 108037 / IAM 15318 / JCM 13566 / NCIMB 14258 / Re117)</name>
    <name type="common">Arthrobacter arilaitensis</name>
    <dbReference type="NCBI Taxonomy" id="861360"/>
    <lineage>
        <taxon>Bacteria</taxon>
        <taxon>Bacillati</taxon>
        <taxon>Actinomycetota</taxon>
        <taxon>Actinomycetes</taxon>
        <taxon>Micrococcales</taxon>
        <taxon>Micrococcaceae</taxon>
        <taxon>Glutamicibacter</taxon>
    </lineage>
</organism>
<reference evidence="9" key="2">
    <citation type="submission" date="2010-07" db="EMBL/GenBank/DDBJ databases">
        <title>Complete genome sequence of Arthrobacter arilaitensis (strain DSM 16368 / CIP 108037 / JCM 13566 / Re117).</title>
        <authorList>
            <person name="Genoscope."/>
        </authorList>
    </citation>
    <scope>NUCLEOTIDE SEQUENCE [LARGE SCALE GENOMIC DNA]</scope>
    <source>
        <strain evidence="9">DSM 16368 / CIP 108037 / IAM 15318 / JCM 13566 / Re117</strain>
    </source>
</reference>
<accession>A0ABP1U8C6</accession>
<evidence type="ECO:0000256" key="4">
    <source>
        <dbReference type="ARBA" id="ARBA00023136"/>
    </source>
</evidence>
<keyword evidence="3 6" id="KW-1133">Transmembrane helix</keyword>
<dbReference type="RefSeq" id="WP_013350447.1">
    <property type="nucleotide sequence ID" value="NC_014550.1"/>
</dbReference>
<dbReference type="InterPro" id="IPR036259">
    <property type="entry name" value="MFS_trans_sf"/>
</dbReference>
<feature type="transmembrane region" description="Helical" evidence="6">
    <location>
        <begin position="309"/>
        <end position="326"/>
    </location>
</feature>
<gene>
    <name evidence="8" type="ordered locus">AARI_31490</name>
</gene>
<sequence>MTNNHLTSDLKARRGKSSNRTDEERYGRKAVFASAIGYGLDGFDLLILSFALSGIIATFGLTDIEAGSLHTITLLGAVLGGIVFGVLADRFGRVKMLTYSVVLFALFTGLSAVATGFADLAAYRFIAGIGIGGEFGIGMTLAAEAVPAKMRARATSWVAIGFQFGVLAAAILSAPVISVFGWRGLFVIGAVPAIVAIVLRKRLHEPPKFLEKVHNDGQNSQTKAKSNPLRLLVGSKKAVRITLAMIILTSVQNFGYFGIMSWLPRYLNTQFNLNLMSSSIWTAVTVVGMMSGILVFGQLADRIGRRKTFWIFQIGAAVSVLAYSQMTDATLLLIGGFVMGAFANGMLGGYGALMAELYPTEARATAQNVLFNIGRGIGGFAPIVIALIASQYGFAFALGLLPAIYLLAFLTMFLVPERSGAELN</sequence>
<evidence type="ECO:0000256" key="3">
    <source>
        <dbReference type="ARBA" id="ARBA00022989"/>
    </source>
</evidence>
<evidence type="ECO:0000313" key="8">
    <source>
        <dbReference type="EMBL" id="CBT77348.1"/>
    </source>
</evidence>
<evidence type="ECO:0000256" key="6">
    <source>
        <dbReference type="SAM" id="Phobius"/>
    </source>
</evidence>
<feature type="transmembrane region" description="Helical" evidence="6">
    <location>
        <begin position="67"/>
        <end position="87"/>
    </location>
</feature>
<feature type="transmembrane region" description="Helical" evidence="6">
    <location>
        <begin position="180"/>
        <end position="199"/>
    </location>
</feature>
<reference evidence="9" key="1">
    <citation type="journal article" date="2010" name="PLoS ONE">
        <title>The Arthrobacter arilaitensis Re117 genome sequence reveals its genetic adaptation to the surface of cheese.</title>
        <authorList>
            <person name="Monnet C."/>
            <person name="Loux V."/>
            <person name="Gibrat J.F."/>
            <person name="Spinnler E."/>
            <person name="Barbe V."/>
            <person name="Vacherie B."/>
            <person name="Gavory F."/>
            <person name="Gourbeyre E."/>
            <person name="Siguier P."/>
            <person name="Chandler M."/>
            <person name="Elleuch R."/>
            <person name="Irlinger F."/>
            <person name="Vallaeys T."/>
        </authorList>
    </citation>
    <scope>NUCLEOTIDE SEQUENCE</scope>
    <source>
        <strain evidence="9">DSM 16368 / CIP 108037 / IAM 15318 / JCM 13566 / Re117</strain>
    </source>
</reference>
<dbReference type="InterPro" id="IPR005829">
    <property type="entry name" value="Sugar_transporter_CS"/>
</dbReference>
<dbReference type="SUPFAM" id="SSF103473">
    <property type="entry name" value="MFS general substrate transporter"/>
    <property type="match status" value="1"/>
</dbReference>
<feature type="region of interest" description="Disordered" evidence="5">
    <location>
        <begin position="1"/>
        <end position="22"/>
    </location>
</feature>
<comment type="subcellular location">
    <subcellularLocation>
        <location evidence="1">Cell membrane</location>
        <topology evidence="1">Multi-pass membrane protein</topology>
    </subcellularLocation>
</comment>
<dbReference type="PANTHER" id="PTHR23508">
    <property type="entry name" value="CARBOXYLIC ACID TRANSPORTER PROTEIN HOMOLOG"/>
    <property type="match status" value="1"/>
</dbReference>
<feature type="transmembrane region" description="Helical" evidence="6">
    <location>
        <begin position="279"/>
        <end position="297"/>
    </location>
</feature>
<feature type="domain" description="Major facilitator superfamily (MFS) profile" evidence="7">
    <location>
        <begin position="30"/>
        <end position="420"/>
    </location>
</feature>
<keyword evidence="2 6" id="KW-0812">Transmembrane</keyword>
<feature type="transmembrane region" description="Helical" evidence="6">
    <location>
        <begin position="99"/>
        <end position="117"/>
    </location>
</feature>
<feature type="transmembrane region" description="Helical" evidence="6">
    <location>
        <begin position="369"/>
        <end position="388"/>
    </location>
</feature>
<feature type="transmembrane region" description="Helical" evidence="6">
    <location>
        <begin position="123"/>
        <end position="142"/>
    </location>
</feature>
<dbReference type="InterPro" id="IPR011701">
    <property type="entry name" value="MFS"/>
</dbReference>
<feature type="transmembrane region" description="Helical" evidence="6">
    <location>
        <begin position="332"/>
        <end position="357"/>
    </location>
</feature>
<feature type="transmembrane region" description="Helical" evidence="6">
    <location>
        <begin position="35"/>
        <end position="61"/>
    </location>
</feature>
<feature type="transmembrane region" description="Helical" evidence="6">
    <location>
        <begin position="394"/>
        <end position="415"/>
    </location>
</feature>
<evidence type="ECO:0000259" key="7">
    <source>
        <dbReference type="PROSITE" id="PS50850"/>
    </source>
</evidence>
<dbReference type="PANTHER" id="PTHR23508:SF10">
    <property type="entry name" value="CARBOXYLIC ACID TRANSPORTER PROTEIN HOMOLOG"/>
    <property type="match status" value="1"/>
</dbReference>
<dbReference type="Proteomes" id="UP000006878">
    <property type="component" value="Chromosome"/>
</dbReference>
<keyword evidence="4 6" id="KW-0472">Membrane</keyword>
<dbReference type="Gene3D" id="1.20.1250.20">
    <property type="entry name" value="MFS general substrate transporter like domains"/>
    <property type="match status" value="2"/>
</dbReference>
<evidence type="ECO:0000256" key="2">
    <source>
        <dbReference type="ARBA" id="ARBA00022692"/>
    </source>
</evidence>
<evidence type="ECO:0000313" key="9">
    <source>
        <dbReference type="Proteomes" id="UP000006878"/>
    </source>
</evidence>
<dbReference type="PROSITE" id="PS50850">
    <property type="entry name" value="MFS"/>
    <property type="match status" value="1"/>
</dbReference>
<dbReference type="EMBL" id="FQ311875">
    <property type="protein sequence ID" value="CBT77348.1"/>
    <property type="molecule type" value="Genomic_DNA"/>
</dbReference>
<keyword evidence="9" id="KW-1185">Reference proteome</keyword>
<proteinExistence type="predicted"/>
<dbReference type="InterPro" id="IPR020846">
    <property type="entry name" value="MFS_dom"/>
</dbReference>
<dbReference type="PROSITE" id="PS00217">
    <property type="entry name" value="SUGAR_TRANSPORT_2"/>
    <property type="match status" value="1"/>
</dbReference>
<name>A0ABP1U8C6_GLUAR</name>
<evidence type="ECO:0000256" key="1">
    <source>
        <dbReference type="ARBA" id="ARBA00004651"/>
    </source>
</evidence>